<evidence type="ECO:0000313" key="3">
    <source>
        <dbReference type="Proteomes" id="UP000683925"/>
    </source>
</evidence>
<organism evidence="2 3">
    <name type="scientific">Paramecium octaurelia</name>
    <dbReference type="NCBI Taxonomy" id="43137"/>
    <lineage>
        <taxon>Eukaryota</taxon>
        <taxon>Sar</taxon>
        <taxon>Alveolata</taxon>
        <taxon>Ciliophora</taxon>
        <taxon>Intramacronucleata</taxon>
        <taxon>Oligohymenophorea</taxon>
        <taxon>Peniculida</taxon>
        <taxon>Parameciidae</taxon>
        <taxon>Paramecium</taxon>
    </lineage>
</organism>
<feature type="compositionally biased region" description="Polar residues" evidence="1">
    <location>
        <begin position="166"/>
        <end position="175"/>
    </location>
</feature>
<accession>A0A8S1TNU2</accession>
<proteinExistence type="predicted"/>
<name>A0A8S1TNU2_PAROT</name>
<keyword evidence="3" id="KW-1185">Reference proteome</keyword>
<comment type="caution">
    <text evidence="2">The sequence shown here is derived from an EMBL/GenBank/DDBJ whole genome shotgun (WGS) entry which is preliminary data.</text>
</comment>
<dbReference type="AlphaFoldDB" id="A0A8S1TNU2"/>
<evidence type="ECO:0000256" key="1">
    <source>
        <dbReference type="SAM" id="MobiDB-lite"/>
    </source>
</evidence>
<dbReference type="Proteomes" id="UP000683925">
    <property type="component" value="Unassembled WGS sequence"/>
</dbReference>
<dbReference type="EMBL" id="CAJJDP010000028">
    <property type="protein sequence ID" value="CAD8153528.1"/>
    <property type="molecule type" value="Genomic_DNA"/>
</dbReference>
<dbReference type="OMA" id="KESHMFI"/>
<evidence type="ECO:0000313" key="2">
    <source>
        <dbReference type="EMBL" id="CAD8153528.1"/>
    </source>
</evidence>
<protein>
    <submittedName>
        <fullName evidence="2">Uncharacterized protein</fullName>
    </submittedName>
</protein>
<feature type="region of interest" description="Disordered" evidence="1">
    <location>
        <begin position="160"/>
        <end position="189"/>
    </location>
</feature>
<gene>
    <name evidence="2" type="ORF">POCTA_138.1.T0280049</name>
</gene>
<dbReference type="OrthoDB" id="288710at2759"/>
<sequence>MLTLHHKIASQPDLKVEYPHQPNPQILRSLKPAQFLNNLEQLKETESQFFAPFKPEEIYQQGAQTDRIQEVTIRFPKIQQNSSQLINKPLTLMPESKHNQLKVQLQNIFSQQNSLGDSHIILPGLHKQRKESHMFIKMIEDQLSFPNQETQSQRIIQNRFNRRGKNQTQSQTNLETPFLHDSENSQQDDLNTQRKVEFQKRVKVINLQNGRIATEVIKEEDEIPPPVKVKRKFVSQKTKFFPENQNK</sequence>
<reference evidence="2" key="1">
    <citation type="submission" date="2021-01" db="EMBL/GenBank/DDBJ databases">
        <authorList>
            <consortium name="Genoscope - CEA"/>
            <person name="William W."/>
        </authorList>
    </citation>
    <scope>NUCLEOTIDE SEQUENCE</scope>
</reference>